<dbReference type="PROSITE" id="PS50002">
    <property type="entry name" value="SH3"/>
    <property type="match status" value="1"/>
</dbReference>
<reference evidence="6" key="1">
    <citation type="journal article" date="2002" name="Science">
        <title>The draft genome of Ciona intestinalis: insights into chordate and vertebrate origins.</title>
        <authorList>
            <person name="Dehal P."/>
            <person name="Satou Y."/>
            <person name="Campbell R.K."/>
            <person name="Chapman J."/>
            <person name="Degnan B."/>
            <person name="De Tomaso A."/>
            <person name="Davidson B."/>
            <person name="Di Gregorio A."/>
            <person name="Gelpke M."/>
            <person name="Goodstein D.M."/>
            <person name="Harafuji N."/>
            <person name="Hastings K.E."/>
            <person name="Ho I."/>
            <person name="Hotta K."/>
            <person name="Huang W."/>
            <person name="Kawashima T."/>
            <person name="Lemaire P."/>
            <person name="Martinez D."/>
            <person name="Meinertzhagen I.A."/>
            <person name="Necula S."/>
            <person name="Nonaka M."/>
            <person name="Putnam N."/>
            <person name="Rash S."/>
            <person name="Saiga H."/>
            <person name="Satake M."/>
            <person name="Terry A."/>
            <person name="Yamada L."/>
            <person name="Wang H.G."/>
            <person name="Awazu S."/>
            <person name="Azumi K."/>
            <person name="Boore J."/>
            <person name="Branno M."/>
            <person name="Chin-Bow S."/>
            <person name="DeSantis R."/>
            <person name="Doyle S."/>
            <person name="Francino P."/>
            <person name="Keys D.N."/>
            <person name="Haga S."/>
            <person name="Hayashi H."/>
            <person name="Hino K."/>
            <person name="Imai K.S."/>
            <person name="Inaba K."/>
            <person name="Kano S."/>
            <person name="Kobayashi K."/>
            <person name="Kobayashi M."/>
            <person name="Lee B.I."/>
            <person name="Makabe K.W."/>
            <person name="Manohar C."/>
            <person name="Matassi G."/>
            <person name="Medina M."/>
            <person name="Mochizuki Y."/>
            <person name="Mount S."/>
            <person name="Morishita T."/>
            <person name="Miura S."/>
            <person name="Nakayama A."/>
            <person name="Nishizaka S."/>
            <person name="Nomoto H."/>
            <person name="Ohta F."/>
            <person name="Oishi K."/>
            <person name="Rigoutsos I."/>
            <person name="Sano M."/>
            <person name="Sasaki A."/>
            <person name="Sasakura Y."/>
            <person name="Shoguchi E."/>
            <person name="Shin-i T."/>
            <person name="Spagnuolo A."/>
            <person name="Stainier D."/>
            <person name="Suzuki M.M."/>
            <person name="Tassy O."/>
            <person name="Takatori N."/>
            <person name="Tokuoka M."/>
            <person name="Yagi K."/>
            <person name="Yoshizaki F."/>
            <person name="Wada S."/>
            <person name="Zhang C."/>
            <person name="Hyatt P.D."/>
            <person name="Larimer F."/>
            <person name="Detter C."/>
            <person name="Doggett N."/>
            <person name="Glavina T."/>
            <person name="Hawkins T."/>
            <person name="Richardson P."/>
            <person name="Lucas S."/>
            <person name="Kohara Y."/>
            <person name="Levine M."/>
            <person name="Satoh N."/>
            <person name="Rokhsar D.S."/>
        </authorList>
    </citation>
    <scope>NUCLEOTIDE SEQUENCE [LARGE SCALE GENOMIC DNA]</scope>
</reference>
<dbReference type="FunCoup" id="H2XM43">
    <property type="interactions" value="64"/>
</dbReference>
<dbReference type="Pfam" id="PF07653">
    <property type="entry name" value="SH3_2"/>
    <property type="match status" value="1"/>
</dbReference>
<feature type="region of interest" description="Disordered" evidence="3">
    <location>
        <begin position="100"/>
        <end position="282"/>
    </location>
</feature>
<evidence type="ECO:0000256" key="1">
    <source>
        <dbReference type="ARBA" id="ARBA00022443"/>
    </source>
</evidence>
<evidence type="ECO:0000313" key="6">
    <source>
        <dbReference type="Proteomes" id="UP000008144"/>
    </source>
</evidence>
<name>H2XM43_CIOIN</name>
<dbReference type="GeneTree" id="ENSGT00390000015725"/>
<evidence type="ECO:0000256" key="2">
    <source>
        <dbReference type="PROSITE-ProRule" id="PRU00192"/>
    </source>
</evidence>
<evidence type="ECO:0000256" key="3">
    <source>
        <dbReference type="SAM" id="MobiDB-lite"/>
    </source>
</evidence>
<keyword evidence="6" id="KW-1185">Reference proteome</keyword>
<evidence type="ECO:0000259" key="4">
    <source>
        <dbReference type="PROSITE" id="PS50002"/>
    </source>
</evidence>
<dbReference type="InterPro" id="IPR036028">
    <property type="entry name" value="SH3-like_dom_sf"/>
</dbReference>
<dbReference type="PANTHER" id="PTHR13357:SF1">
    <property type="entry name" value="NCK-INTERACTING PROTEIN WITH SH3 DOMAIN"/>
    <property type="match status" value="1"/>
</dbReference>
<dbReference type="InterPro" id="IPR016024">
    <property type="entry name" value="ARM-type_fold"/>
</dbReference>
<dbReference type="InterPro" id="IPR001452">
    <property type="entry name" value="SH3_domain"/>
</dbReference>
<dbReference type="InterPro" id="IPR030125">
    <property type="entry name" value="SPIN90/Ldb17"/>
</dbReference>
<evidence type="ECO:0000313" key="5">
    <source>
        <dbReference type="Ensembl" id="ENSCINP00000030725.1"/>
    </source>
</evidence>
<dbReference type="Pfam" id="PF09431">
    <property type="entry name" value="SPIN90_LRD"/>
    <property type="match status" value="1"/>
</dbReference>
<dbReference type="OMA" id="FKANELF"/>
<dbReference type="AlphaFoldDB" id="H2XM43"/>
<dbReference type="Ensembl" id="ENSCINT00000036942.1">
    <property type="protein sequence ID" value="ENSCINP00000030725.1"/>
    <property type="gene ID" value="ENSCING00000021567.1"/>
</dbReference>
<accession>H2XM43</accession>
<organism evidence="5 6">
    <name type="scientific">Ciona intestinalis</name>
    <name type="common">Transparent sea squirt</name>
    <name type="synonym">Ascidia intestinalis</name>
    <dbReference type="NCBI Taxonomy" id="7719"/>
    <lineage>
        <taxon>Eukaryota</taxon>
        <taxon>Metazoa</taxon>
        <taxon>Chordata</taxon>
        <taxon>Tunicata</taxon>
        <taxon>Ascidiacea</taxon>
        <taxon>Phlebobranchia</taxon>
        <taxon>Cionidae</taxon>
        <taxon>Ciona</taxon>
    </lineage>
</organism>
<feature type="compositionally biased region" description="Basic and acidic residues" evidence="3">
    <location>
        <begin position="197"/>
        <end position="219"/>
    </location>
</feature>
<feature type="domain" description="SH3" evidence="4">
    <location>
        <begin position="1"/>
        <end position="59"/>
    </location>
</feature>
<protein>
    <recommendedName>
        <fullName evidence="4">SH3 domain-containing protein</fullName>
    </recommendedName>
</protein>
<dbReference type="CDD" id="cd00174">
    <property type="entry name" value="SH3"/>
    <property type="match status" value="1"/>
</dbReference>
<reference evidence="5" key="3">
    <citation type="submission" date="2025-09" db="UniProtKB">
        <authorList>
            <consortium name="Ensembl"/>
        </authorList>
    </citation>
    <scope>IDENTIFICATION</scope>
</reference>
<dbReference type="PANTHER" id="PTHR13357">
    <property type="entry name" value="SH3 ADAPTER PROTEIN SPIN90 NCK INTERACTING PROTEIN WITH SH3 DOMAIN"/>
    <property type="match status" value="1"/>
</dbReference>
<dbReference type="InterPro" id="IPR018556">
    <property type="entry name" value="SPIN90/Ldb17_LRD"/>
</dbReference>
<dbReference type="SUPFAM" id="SSF48371">
    <property type="entry name" value="ARM repeat"/>
    <property type="match status" value="1"/>
</dbReference>
<dbReference type="Gene3D" id="2.30.30.40">
    <property type="entry name" value="SH3 Domains"/>
    <property type="match status" value="1"/>
</dbReference>
<sequence length="671" mass="74148">MFAVAKDFVARDGEPHTMSVCKGEKVCVLEKTNEAWWLVANQNGGVGFVPTSYMDGTVTSSNDVIIKSIDEAISKIYISSKGKLSADQESLLFKLNEHKDEVSKKRKRKAPPVPCRAVNQTSQPIREQEESSGPIRGQEESSRPIRGQEESSRPIRGQEESSRPIRGQKESSGPIRGQEESSGPIRGQKESSGPIRGQEESSRPIRGQEESSRPIRGQEESSGPIRGQKESSGPIRGQKESSGPIRGQEESSGPIRGQEESSGPIRGQKESSGPIRGQEIPENLGEDLLHLVTSTTNITKRESKEIVVSLLSLIANQVPTLDGAMHNIISTLPMLAAEPDDEVAKLGLAFANLCEIKNDAQQRNWAVQDDENDIVEILNQILTLTSTLDTKYIPLLRHNDNNALMTIANYYQMEPKVRIRLILLQIIGAICSISPKFISVFVTSVLPEELVREVTDHARSDKMRVAYCCVVLSLLFSTGEPVPVAYDETIGESFVKYLMDIIEDGTVGEDGSHEDLDDVMIRVILSINLHHVSPDANPTLNVIAARGGSTRLSEKLMLLFNRGHDPVNEGCDPVNEGHDPTSCDQPPNSVLKFFQDIFARRDTGDCFLYTNDLMVLIDIIVRNIADLSSGSKGRTEYLDLLLKVAGTSSFIETRHRCRDLFQILNRIKNEE</sequence>
<dbReference type="HOGENOM" id="CLU_012978_1_0_1"/>
<feature type="compositionally biased region" description="Basic and acidic residues" evidence="3">
    <location>
        <begin position="137"/>
        <end position="169"/>
    </location>
</feature>
<dbReference type="STRING" id="7719.ENSCINP00000030725"/>
<dbReference type="Proteomes" id="UP000008144">
    <property type="component" value="Unassembled WGS sequence"/>
</dbReference>
<dbReference type="GO" id="GO:0071933">
    <property type="term" value="F:Arp2/3 complex binding"/>
    <property type="evidence" value="ECO:0000318"/>
    <property type="project" value="GO_Central"/>
</dbReference>
<reference evidence="5" key="2">
    <citation type="submission" date="2025-08" db="UniProtKB">
        <authorList>
            <consortium name="Ensembl"/>
        </authorList>
    </citation>
    <scope>IDENTIFICATION</scope>
</reference>
<dbReference type="SUPFAM" id="SSF50044">
    <property type="entry name" value="SH3-domain"/>
    <property type="match status" value="1"/>
</dbReference>
<dbReference type="InParanoid" id="H2XM43"/>
<dbReference type="SMART" id="SM00326">
    <property type="entry name" value="SH3"/>
    <property type="match status" value="1"/>
</dbReference>
<dbReference type="GO" id="GO:0006897">
    <property type="term" value="P:endocytosis"/>
    <property type="evidence" value="ECO:0000318"/>
    <property type="project" value="GO_Central"/>
</dbReference>
<proteinExistence type="predicted"/>
<keyword evidence="1 2" id="KW-0728">SH3 domain</keyword>